<dbReference type="Proteomes" id="UP001208364">
    <property type="component" value="Unassembled WGS sequence"/>
</dbReference>
<evidence type="ECO:0000259" key="1">
    <source>
        <dbReference type="PROSITE" id="PS50943"/>
    </source>
</evidence>
<dbReference type="RefSeq" id="WP_147580221.1">
    <property type="nucleotide sequence ID" value="NZ_JAOQJR010000006.1"/>
</dbReference>
<reference evidence="2 3" key="1">
    <citation type="journal article" date="2021" name="ISME Commun">
        <title>Automated analysis of genomic sequences facilitates high-throughput and comprehensive description of bacteria.</title>
        <authorList>
            <person name="Hitch T.C.A."/>
        </authorList>
    </citation>
    <scope>NUCLEOTIDE SEQUENCE [LARGE SCALE GENOMIC DNA]</scope>
    <source>
        <strain evidence="2 3">H4_15</strain>
    </source>
</reference>
<proteinExistence type="predicted"/>
<dbReference type="PROSITE" id="PS50943">
    <property type="entry name" value="HTH_CROC1"/>
    <property type="match status" value="1"/>
</dbReference>
<protein>
    <submittedName>
        <fullName evidence="2">Helix-turn-helix transcriptional regulator</fullName>
    </submittedName>
</protein>
<organism evidence="2 3">
    <name type="scientific">[Clostridium] ammoniilyticum</name>
    <dbReference type="NCBI Taxonomy" id="2981784"/>
    <lineage>
        <taxon>Bacteria</taxon>
        <taxon>Bacillati</taxon>
        <taxon>Bacillota</taxon>
        <taxon>Erysipelotrichia</taxon>
        <taxon>Erysipelotrichales</taxon>
        <taxon>Coprobacillaceae</taxon>
        <taxon>Faecalibacillus</taxon>
    </lineage>
</organism>
<evidence type="ECO:0000313" key="2">
    <source>
        <dbReference type="EMBL" id="MCU6738442.1"/>
    </source>
</evidence>
<dbReference type="SUPFAM" id="SSF47413">
    <property type="entry name" value="lambda repressor-like DNA-binding domains"/>
    <property type="match status" value="1"/>
</dbReference>
<accession>A0ABT2SUD3</accession>
<dbReference type="InterPro" id="IPR001387">
    <property type="entry name" value="Cro/C1-type_HTH"/>
</dbReference>
<dbReference type="Gene3D" id="1.10.260.40">
    <property type="entry name" value="lambda repressor-like DNA-binding domains"/>
    <property type="match status" value="1"/>
</dbReference>
<evidence type="ECO:0000313" key="3">
    <source>
        <dbReference type="Proteomes" id="UP001208364"/>
    </source>
</evidence>
<feature type="domain" description="HTH cro/C1-type" evidence="1">
    <location>
        <begin position="37"/>
        <end position="69"/>
    </location>
</feature>
<sequence length="91" mass="10633">MYPYINLEKTGKQIQKYMNQGGYCVQDIQTYLGLSCKQSVYKWLKGKSLPNLEHLCALSYLFHCKLDDLVVTQMNYYVIKETICQYSLGEC</sequence>
<gene>
    <name evidence="2" type="ORF">OCV55_07080</name>
</gene>
<name>A0ABT2SUD3_9FIRM</name>
<dbReference type="InterPro" id="IPR010982">
    <property type="entry name" value="Lambda_DNA-bd_dom_sf"/>
</dbReference>
<comment type="caution">
    <text evidence="2">The sequence shown here is derived from an EMBL/GenBank/DDBJ whole genome shotgun (WGS) entry which is preliminary data.</text>
</comment>
<dbReference type="EMBL" id="JAOQJR010000006">
    <property type="protein sequence ID" value="MCU6738442.1"/>
    <property type="molecule type" value="Genomic_DNA"/>
</dbReference>
<keyword evidence="3" id="KW-1185">Reference proteome</keyword>